<evidence type="ECO:0000313" key="2">
    <source>
        <dbReference type="Proteomes" id="UP001432401"/>
    </source>
</evidence>
<dbReference type="SUPFAM" id="SSF48371">
    <property type="entry name" value="ARM repeat"/>
    <property type="match status" value="1"/>
</dbReference>
<evidence type="ECO:0000313" key="1">
    <source>
        <dbReference type="EMBL" id="MES0837732.1"/>
    </source>
</evidence>
<dbReference type="Gene3D" id="1.25.10.10">
    <property type="entry name" value="Leucine-rich Repeat Variant"/>
    <property type="match status" value="1"/>
</dbReference>
<reference evidence="1 2" key="1">
    <citation type="submission" date="2024-06" db="EMBL/GenBank/DDBJ databases">
        <authorList>
            <person name="Bataeva Y.V."/>
            <person name="Grigorian L.N."/>
            <person name="Solomentsev V.I."/>
        </authorList>
    </citation>
    <scope>NUCLEOTIDE SEQUENCE [LARGE SCALE GENOMIC DNA]</scope>
    <source>
        <strain evidence="2">SCPM-O-B-12605 (RCAM04882)</strain>
    </source>
</reference>
<accession>A0ABV2A300</accession>
<dbReference type="InterPro" id="IPR011989">
    <property type="entry name" value="ARM-like"/>
</dbReference>
<gene>
    <name evidence="1" type="ORF">ABUK86_28445</name>
</gene>
<comment type="caution">
    <text evidence="1">The sequence shown here is derived from an EMBL/GenBank/DDBJ whole genome shotgun (WGS) entry which is preliminary data.</text>
</comment>
<dbReference type="RefSeq" id="WP_352986611.1">
    <property type="nucleotide sequence ID" value="NZ_JBEQNA010000015.1"/>
</dbReference>
<dbReference type="EMBL" id="JBEQNB010000020">
    <property type="protein sequence ID" value="MES0837732.1"/>
    <property type="molecule type" value="Genomic_DNA"/>
</dbReference>
<dbReference type="Proteomes" id="UP001432401">
    <property type="component" value="Unassembled WGS sequence"/>
</dbReference>
<dbReference type="InterPro" id="IPR016024">
    <property type="entry name" value="ARM-type_fold"/>
</dbReference>
<sequence>MQTGPDVLRDTDWTRTFHAYGSGADAPDHLAPLLTGDPGGSERALGYLYSAILHQGTVYSATVPAALFVAGILDRPALAAPATTPFTASGESAPLRQLLLGFLASAAEGALHCPAPGDQAPPEPPSEADLDRVYAALNAPDAAEDAEIWEDPVMDALMYRVGPDMRAAAPVLYEAVHPHLTHPDPVTRMHAVEAATAAARLGGFDPDLSGAADMAESRDEGAVIVLALGQAGRDTAEFLAHADPAIRACAALAPSQAGNPAATDELAAALADPAAADAWFGRRPAYFPGHVRFTLARALAERAAPDDAERLLPVLRAMVPLSSTYVGAQDVGPLLRVAFPAAGEAGACRDLTAVQRAYLSALLDNDALWEGRIANFRVHLKGLGLPGDRVGISALAGV</sequence>
<name>A0ABV2A300_9ACTN</name>
<proteinExistence type="predicted"/>
<protein>
    <recommendedName>
        <fullName evidence="3">HEAT repeat domain-containing protein</fullName>
    </recommendedName>
</protein>
<organism evidence="1 2">
    <name type="scientific">Nocardiopsis tropica</name>
    <dbReference type="NCBI Taxonomy" id="109330"/>
    <lineage>
        <taxon>Bacteria</taxon>
        <taxon>Bacillati</taxon>
        <taxon>Actinomycetota</taxon>
        <taxon>Actinomycetes</taxon>
        <taxon>Streptosporangiales</taxon>
        <taxon>Nocardiopsidaceae</taxon>
        <taxon>Nocardiopsis</taxon>
    </lineage>
</organism>
<evidence type="ECO:0008006" key="3">
    <source>
        <dbReference type="Google" id="ProtNLM"/>
    </source>
</evidence>
<keyword evidence="2" id="KW-1185">Reference proteome</keyword>